<organism evidence="1">
    <name type="scientific">bioreactor metagenome</name>
    <dbReference type="NCBI Taxonomy" id="1076179"/>
    <lineage>
        <taxon>unclassified sequences</taxon>
        <taxon>metagenomes</taxon>
        <taxon>ecological metagenomes</taxon>
    </lineage>
</organism>
<dbReference type="EMBL" id="VSSQ01069689">
    <property type="protein sequence ID" value="MPN21666.1"/>
    <property type="molecule type" value="Genomic_DNA"/>
</dbReference>
<comment type="caution">
    <text evidence="1">The sequence shown here is derived from an EMBL/GenBank/DDBJ whole genome shotgun (WGS) entry which is preliminary data.</text>
</comment>
<sequence>MPEVKERRDMFLWQCRPVSKKPETRIVNEQPFLVPGVGRFEIFENFFYSRMLIMEDFQVSRLPVIIPYGQNPGKGKIRKDTPTA</sequence>
<gene>
    <name evidence="1" type="ORF">SDC9_169046</name>
</gene>
<proteinExistence type="predicted"/>
<accession>A0A645G6A5</accession>
<protein>
    <submittedName>
        <fullName evidence="1">Uncharacterized protein</fullName>
    </submittedName>
</protein>
<dbReference type="AlphaFoldDB" id="A0A645G6A5"/>
<reference evidence="1" key="1">
    <citation type="submission" date="2019-08" db="EMBL/GenBank/DDBJ databases">
        <authorList>
            <person name="Kucharzyk K."/>
            <person name="Murdoch R.W."/>
            <person name="Higgins S."/>
            <person name="Loffler F."/>
        </authorList>
    </citation>
    <scope>NUCLEOTIDE SEQUENCE</scope>
</reference>
<name>A0A645G6A5_9ZZZZ</name>
<evidence type="ECO:0000313" key="1">
    <source>
        <dbReference type="EMBL" id="MPN21666.1"/>
    </source>
</evidence>